<gene>
    <name evidence="2" type="ORF">ACFPYJ_20645</name>
</gene>
<accession>A0ABW0VZY2</accession>
<dbReference type="Pfam" id="PF03323">
    <property type="entry name" value="GerA"/>
    <property type="match status" value="1"/>
</dbReference>
<organism evidence="2 3">
    <name type="scientific">Paenibacillus solisilvae</name>
    <dbReference type="NCBI Taxonomy" id="2486751"/>
    <lineage>
        <taxon>Bacteria</taxon>
        <taxon>Bacillati</taxon>
        <taxon>Bacillota</taxon>
        <taxon>Bacilli</taxon>
        <taxon>Bacillales</taxon>
        <taxon>Paenibacillaceae</taxon>
        <taxon>Paenibacillus</taxon>
    </lineage>
</organism>
<protein>
    <submittedName>
        <fullName evidence="2">Spore germination protein</fullName>
    </submittedName>
</protein>
<comment type="caution">
    <text evidence="2">The sequence shown here is derived from an EMBL/GenBank/DDBJ whole genome shotgun (WGS) entry which is preliminary data.</text>
</comment>
<keyword evidence="3" id="KW-1185">Reference proteome</keyword>
<evidence type="ECO:0000313" key="3">
    <source>
        <dbReference type="Proteomes" id="UP001596047"/>
    </source>
</evidence>
<evidence type="ECO:0000313" key="2">
    <source>
        <dbReference type="EMBL" id="MFC5651478.1"/>
    </source>
</evidence>
<proteinExistence type="predicted"/>
<dbReference type="EMBL" id="JBHSOW010000078">
    <property type="protein sequence ID" value="MFC5651478.1"/>
    <property type="molecule type" value="Genomic_DNA"/>
</dbReference>
<name>A0ABW0VZY2_9BACL</name>
<sequence length="81" mass="9305">MDGLPETITIILPSSTGYVEGAVDPETLAEFIQRINKAKDMEILETSYIEELLEDWTYSPFPQFRFTERPDTKIHFKVGGH</sequence>
<dbReference type="InterPro" id="IPR004995">
    <property type="entry name" value="Spore_Ger"/>
</dbReference>
<reference evidence="3" key="1">
    <citation type="journal article" date="2019" name="Int. J. Syst. Evol. Microbiol.">
        <title>The Global Catalogue of Microorganisms (GCM) 10K type strain sequencing project: providing services to taxonomists for standard genome sequencing and annotation.</title>
        <authorList>
            <consortium name="The Broad Institute Genomics Platform"/>
            <consortium name="The Broad Institute Genome Sequencing Center for Infectious Disease"/>
            <person name="Wu L."/>
            <person name="Ma J."/>
        </authorList>
    </citation>
    <scope>NUCLEOTIDE SEQUENCE [LARGE SCALE GENOMIC DNA]</scope>
    <source>
        <strain evidence="3">CGMCC 1.3240</strain>
    </source>
</reference>
<dbReference type="Proteomes" id="UP001596047">
    <property type="component" value="Unassembled WGS sequence"/>
</dbReference>
<keyword evidence="1" id="KW-0472">Membrane</keyword>
<dbReference type="RefSeq" id="WP_379190106.1">
    <property type="nucleotide sequence ID" value="NZ_JBHSOW010000078.1"/>
</dbReference>
<evidence type="ECO:0000256" key="1">
    <source>
        <dbReference type="ARBA" id="ARBA00023136"/>
    </source>
</evidence>